<evidence type="ECO:0000313" key="22">
    <source>
        <dbReference type="EMBL" id="CAF0830123.1"/>
    </source>
</evidence>
<feature type="transmembrane region" description="Helical" evidence="19">
    <location>
        <begin position="159"/>
        <end position="177"/>
    </location>
</feature>
<dbReference type="GO" id="GO:0008250">
    <property type="term" value="C:oligosaccharyltransferase complex"/>
    <property type="evidence" value="ECO:0007669"/>
    <property type="project" value="UniProtKB-ARBA"/>
</dbReference>
<feature type="non-terminal residue" evidence="22">
    <location>
        <position position="1"/>
    </location>
</feature>
<feature type="transmembrane region" description="Helical" evidence="19">
    <location>
        <begin position="342"/>
        <end position="366"/>
    </location>
</feature>
<keyword evidence="14 19" id="KW-0472">Membrane</keyword>
<dbReference type="OrthoDB" id="10261066at2759"/>
<sequence length="807" mass="92273">KKPYIHTFDFLYMSTVTKRNVPGIAKTPTVLTSNTTQPKLVDESIDHAKNDSYDPKGIKTILIVVCLGCIWLTGFATRLFSVIRYESIIHEFDPWFNYRATYHMVTTSFYEFLNWFDERAWYPLGRIVGGTVYPGLMITSGGIHWLLSNLNITVHIREICVFLAPFFSGLTAISTYLLTKELWSQGAGLFAAAFIGIVPGYISRSVAGSYDNEGIAIFALMFTYYLWIKSVKTGNVFWAVLTALSYFYMVSAWGGYVFIINLIPLHVFVLMIIGRYSDRIYVAYSVFYILGTILSMQIPFVGFQPIRTSEHMAAAGTFALIQAYAFLNYLKSRLSAKDFRTFFIFSVTIVAGLVFLSVVLLTYMGYVAPWSGRFYSLWDTGYAKIHIPIITSVSEHQPTTWTSFFFDLHILVCIFPAGVWFCIKEINDERVFIVLYAIFASYFAGVMVRLILTLTPVVCILAAIAISKTFDYYLYDDSVNQPKQEEKIVKEKSQYDEKVSPVFQPPRPQQDKSLSGNLKSLVVIVLSMLLVLFAVHCTWVTSNAYSSPSIVLATYSESGHRQIIDDFREAYYWLRKNTHDDARVMSWWDYGYQIAGMGNRTTLVDNNTWNNSHIALVGKAMSSNETEAYKIMRELDVDYVLVIFGGLIGYSGDDINKFLWMVRIAEGEHPKDIRESDYFTENGEFRVDAGGSKTLLNCLMYKLSYYRFGEIQVDFRTPPGFDRTRNVEIGNKNFKLEHLEEAYTSEHWIVRIFKVKEPANRVANKDLLRKIRRKKSVHSKKGKKRQGVINNKPEVVKGKSPLIAVKK</sequence>
<dbReference type="EMBL" id="CAJNOC010001049">
    <property type="protein sequence ID" value="CAF0830123.1"/>
    <property type="molecule type" value="Genomic_DNA"/>
</dbReference>
<dbReference type="Pfam" id="PF02516">
    <property type="entry name" value="STT3"/>
    <property type="match status" value="1"/>
</dbReference>
<evidence type="ECO:0000256" key="19">
    <source>
        <dbReference type="SAM" id="Phobius"/>
    </source>
</evidence>
<feature type="transmembrane region" description="Helical" evidence="19">
    <location>
        <begin position="280"/>
        <end position="300"/>
    </location>
</feature>
<evidence type="ECO:0000256" key="16">
    <source>
        <dbReference type="ARBA" id="ARBA00023211"/>
    </source>
</evidence>
<evidence type="ECO:0000259" key="20">
    <source>
        <dbReference type="Pfam" id="PF02516"/>
    </source>
</evidence>
<keyword evidence="11" id="KW-0256">Endoplasmic reticulum</keyword>
<comment type="cofactor">
    <cofactor evidence="2">
        <name>Mg(2+)</name>
        <dbReference type="ChEBI" id="CHEBI:18420"/>
    </cofactor>
</comment>
<keyword evidence="16" id="KW-0464">Manganese</keyword>
<evidence type="ECO:0000256" key="15">
    <source>
        <dbReference type="ARBA" id="ARBA00023180"/>
    </source>
</evidence>
<dbReference type="GO" id="GO:0043687">
    <property type="term" value="P:post-translational protein modification"/>
    <property type="evidence" value="ECO:0007669"/>
    <property type="project" value="TreeGrafter"/>
</dbReference>
<dbReference type="PANTHER" id="PTHR13872:SF1">
    <property type="entry name" value="DOLICHYL-DIPHOSPHOOLIGOSACCHARIDE--PROTEIN GLYCOSYLTRANSFERASE SUBUNIT STT3B"/>
    <property type="match status" value="1"/>
</dbReference>
<comment type="subcellular location">
    <subcellularLocation>
        <location evidence="3">Endoplasmic reticulum membrane</location>
        <topology evidence="3">Multi-pass membrane protein</topology>
    </subcellularLocation>
</comment>
<comment type="catalytic activity">
    <reaction evidence="17">
        <text>a di-trans,poly-cis-dolichyl diphosphooligosaccharide + L-asparaginyl-[protein] = N(4)-(oligosaccharide-(1-&gt;4)-N-acetyl-beta-D-glucosaminyl-(1-&gt;4)-N-acetyl-beta-D-glucosaminyl)-L-asparaginyl-[protein] + a di-trans,poly-cis-dolichyl diphosphate + H(+)</text>
        <dbReference type="Rhea" id="RHEA:22980"/>
        <dbReference type="Rhea" id="RHEA-COMP:12804"/>
        <dbReference type="Rhea" id="RHEA-COMP:12805"/>
        <dbReference type="Rhea" id="RHEA-COMP:19506"/>
        <dbReference type="Rhea" id="RHEA-COMP:19509"/>
        <dbReference type="ChEBI" id="CHEBI:15378"/>
        <dbReference type="ChEBI" id="CHEBI:50347"/>
        <dbReference type="ChEBI" id="CHEBI:57497"/>
        <dbReference type="ChEBI" id="CHEBI:57570"/>
        <dbReference type="ChEBI" id="CHEBI:132529"/>
        <dbReference type="EC" id="2.4.99.18"/>
    </reaction>
</comment>
<evidence type="ECO:0000256" key="8">
    <source>
        <dbReference type="ARBA" id="ARBA00022679"/>
    </source>
</evidence>
<dbReference type="GO" id="GO:0018279">
    <property type="term" value="P:protein N-linked glycosylation via asparagine"/>
    <property type="evidence" value="ECO:0007669"/>
    <property type="project" value="TreeGrafter"/>
</dbReference>
<dbReference type="InterPro" id="IPR048307">
    <property type="entry name" value="STT3_N"/>
</dbReference>
<comment type="caution">
    <text evidence="22">The sequence shown here is derived from an EMBL/GenBank/DDBJ whole genome shotgun (WGS) entry which is preliminary data.</text>
</comment>
<dbReference type="Gene3D" id="3.40.50.12610">
    <property type="match status" value="1"/>
</dbReference>
<evidence type="ECO:0000256" key="7">
    <source>
        <dbReference type="ARBA" id="ARBA00022676"/>
    </source>
</evidence>
<feature type="transmembrane region" description="Helical" evidence="19">
    <location>
        <begin position="183"/>
        <end position="202"/>
    </location>
</feature>
<evidence type="ECO:0000313" key="23">
    <source>
        <dbReference type="Proteomes" id="UP000663879"/>
    </source>
</evidence>
<evidence type="ECO:0000256" key="5">
    <source>
        <dbReference type="ARBA" id="ARBA00010810"/>
    </source>
</evidence>
<feature type="transmembrane region" description="Helical" evidence="19">
    <location>
        <begin position="404"/>
        <end position="423"/>
    </location>
</feature>
<evidence type="ECO:0000256" key="12">
    <source>
        <dbReference type="ARBA" id="ARBA00022842"/>
    </source>
</evidence>
<proteinExistence type="inferred from homology"/>
<dbReference type="AlphaFoldDB" id="A0A813UZ79"/>
<dbReference type="FunFam" id="3.40.50.12610:FF:000001">
    <property type="entry name" value="Dolichyl-diphosphooligosaccharide--protein glycosyltransferase subunit STT3B"/>
    <property type="match status" value="1"/>
</dbReference>
<keyword evidence="23" id="KW-1185">Reference proteome</keyword>
<feature type="transmembrane region" description="Helical" evidence="19">
    <location>
        <begin position="209"/>
        <end position="227"/>
    </location>
</feature>
<keyword evidence="13 19" id="KW-1133">Transmembrane helix</keyword>
<evidence type="ECO:0000256" key="10">
    <source>
        <dbReference type="ARBA" id="ARBA00022723"/>
    </source>
</evidence>
<organism evidence="22 23">
    <name type="scientific">Brachionus calyciflorus</name>
    <dbReference type="NCBI Taxonomy" id="104777"/>
    <lineage>
        <taxon>Eukaryota</taxon>
        <taxon>Metazoa</taxon>
        <taxon>Spiralia</taxon>
        <taxon>Gnathifera</taxon>
        <taxon>Rotifera</taxon>
        <taxon>Eurotatoria</taxon>
        <taxon>Monogononta</taxon>
        <taxon>Pseudotrocha</taxon>
        <taxon>Ploima</taxon>
        <taxon>Brachionidae</taxon>
        <taxon>Brachionus</taxon>
    </lineage>
</organism>
<feature type="domain" description="STT3/PglB/AglB core" evidence="21">
    <location>
        <begin position="583"/>
        <end position="640"/>
    </location>
</feature>
<dbReference type="InterPro" id="IPR048999">
    <property type="entry name" value="STT3-PglB_core"/>
</dbReference>
<feature type="transmembrane region" description="Helical" evidence="19">
    <location>
        <begin position="247"/>
        <end position="273"/>
    </location>
</feature>
<evidence type="ECO:0000256" key="2">
    <source>
        <dbReference type="ARBA" id="ARBA00001946"/>
    </source>
</evidence>
<dbReference type="UniPathway" id="UPA00378"/>
<feature type="transmembrane region" description="Helical" evidence="19">
    <location>
        <begin position="454"/>
        <end position="475"/>
    </location>
</feature>
<reference evidence="22" key="1">
    <citation type="submission" date="2021-02" db="EMBL/GenBank/DDBJ databases">
        <authorList>
            <person name="Nowell W R."/>
        </authorList>
    </citation>
    <scope>NUCLEOTIDE SEQUENCE</scope>
    <source>
        <strain evidence="22">Ploen Becks lab</strain>
    </source>
</reference>
<dbReference type="EC" id="2.4.99.18" evidence="6"/>
<dbReference type="Pfam" id="PF21436">
    <property type="entry name" value="STT3-PglB_core"/>
    <property type="match status" value="1"/>
</dbReference>
<evidence type="ECO:0000256" key="3">
    <source>
        <dbReference type="ARBA" id="ARBA00004477"/>
    </source>
</evidence>
<feature type="transmembrane region" description="Helical" evidence="19">
    <location>
        <begin position="61"/>
        <end position="83"/>
    </location>
</feature>
<keyword evidence="12" id="KW-0460">Magnesium</keyword>
<evidence type="ECO:0000256" key="11">
    <source>
        <dbReference type="ARBA" id="ARBA00022824"/>
    </source>
</evidence>
<dbReference type="InterPro" id="IPR003674">
    <property type="entry name" value="Oligo_trans_STT3"/>
</dbReference>
<evidence type="ECO:0000256" key="14">
    <source>
        <dbReference type="ARBA" id="ARBA00023136"/>
    </source>
</evidence>
<dbReference type="GO" id="GO:0004579">
    <property type="term" value="F:dolichyl-diphosphooligosaccharide-protein glycotransferase activity"/>
    <property type="evidence" value="ECO:0007669"/>
    <property type="project" value="UniProtKB-EC"/>
</dbReference>
<evidence type="ECO:0000256" key="6">
    <source>
        <dbReference type="ARBA" id="ARBA00012605"/>
    </source>
</evidence>
<keyword evidence="8" id="KW-0808">Transferase</keyword>
<protein>
    <recommendedName>
        <fullName evidence="6">dolichyl-diphosphooligosaccharide--protein glycotransferase</fullName>
        <ecNumber evidence="6">2.4.99.18</ecNumber>
    </recommendedName>
</protein>
<keyword evidence="9 19" id="KW-0812">Transmembrane</keyword>
<evidence type="ECO:0000256" key="17">
    <source>
        <dbReference type="ARBA" id="ARBA00048829"/>
    </source>
</evidence>
<feature type="transmembrane region" description="Helical" evidence="19">
    <location>
        <begin position="127"/>
        <end position="147"/>
    </location>
</feature>
<evidence type="ECO:0000256" key="1">
    <source>
        <dbReference type="ARBA" id="ARBA00001936"/>
    </source>
</evidence>
<keyword evidence="7" id="KW-0328">Glycosyltransferase</keyword>
<keyword evidence="15" id="KW-0325">Glycoprotein</keyword>
<comment type="pathway">
    <text evidence="4">Protein modification; protein glycosylation.</text>
</comment>
<dbReference type="Proteomes" id="UP000663879">
    <property type="component" value="Unassembled WGS sequence"/>
</dbReference>
<dbReference type="GO" id="GO:0046872">
    <property type="term" value="F:metal ion binding"/>
    <property type="evidence" value="ECO:0007669"/>
    <property type="project" value="UniProtKB-KW"/>
</dbReference>
<accession>A0A813UZ79</accession>
<keyword evidence="10" id="KW-0479">Metal-binding</keyword>
<dbReference type="PANTHER" id="PTHR13872">
    <property type="entry name" value="DOLICHYL-DIPHOSPHOOLIGOSACCHARIDE--PROTEIN GLYCOSYLTRANSFERASE SUBUNIT"/>
    <property type="match status" value="1"/>
</dbReference>
<evidence type="ECO:0000256" key="18">
    <source>
        <dbReference type="SAM" id="MobiDB-lite"/>
    </source>
</evidence>
<comment type="similarity">
    <text evidence="5">Belongs to the STT3 family.</text>
</comment>
<evidence type="ECO:0000256" key="4">
    <source>
        <dbReference type="ARBA" id="ARBA00004922"/>
    </source>
</evidence>
<feature type="transmembrane region" description="Helical" evidence="19">
    <location>
        <begin position="521"/>
        <end position="541"/>
    </location>
</feature>
<evidence type="ECO:0000256" key="13">
    <source>
        <dbReference type="ARBA" id="ARBA00022989"/>
    </source>
</evidence>
<evidence type="ECO:0000256" key="9">
    <source>
        <dbReference type="ARBA" id="ARBA00022692"/>
    </source>
</evidence>
<comment type="cofactor">
    <cofactor evidence="1">
        <name>Mn(2+)</name>
        <dbReference type="ChEBI" id="CHEBI:29035"/>
    </cofactor>
</comment>
<evidence type="ECO:0000259" key="21">
    <source>
        <dbReference type="Pfam" id="PF21436"/>
    </source>
</evidence>
<feature type="domain" description="Oligosaccharyl transferase STT3 N-terminal" evidence="20">
    <location>
        <begin position="62"/>
        <end position="462"/>
    </location>
</feature>
<feature type="transmembrane region" description="Helical" evidence="19">
    <location>
        <begin position="312"/>
        <end position="330"/>
    </location>
</feature>
<name>A0A813UZ79_9BILA</name>
<gene>
    <name evidence="22" type="ORF">OXX778_LOCUS7919</name>
</gene>
<feature type="region of interest" description="Disordered" evidence="18">
    <location>
        <begin position="491"/>
        <end position="513"/>
    </location>
</feature>